<dbReference type="Proteomes" id="UP000521017">
    <property type="component" value="Unassembled WGS sequence"/>
</dbReference>
<organism evidence="2 3">
    <name type="scientific">Pedobacter cryoconitis</name>
    <dbReference type="NCBI Taxonomy" id="188932"/>
    <lineage>
        <taxon>Bacteria</taxon>
        <taxon>Pseudomonadati</taxon>
        <taxon>Bacteroidota</taxon>
        <taxon>Sphingobacteriia</taxon>
        <taxon>Sphingobacteriales</taxon>
        <taxon>Sphingobacteriaceae</taxon>
        <taxon>Pedobacter</taxon>
    </lineage>
</organism>
<protein>
    <submittedName>
        <fullName evidence="2">GLPGLI family protein</fullName>
    </submittedName>
</protein>
<evidence type="ECO:0000256" key="1">
    <source>
        <dbReference type="SAM" id="SignalP"/>
    </source>
</evidence>
<dbReference type="AlphaFoldDB" id="A0A7X0MHJ5"/>
<accession>A0A7X0MHJ5</accession>
<dbReference type="RefSeq" id="WP_184623452.1">
    <property type="nucleotide sequence ID" value="NZ_JACHCC010000002.1"/>
</dbReference>
<evidence type="ECO:0000313" key="2">
    <source>
        <dbReference type="EMBL" id="MBB6498916.1"/>
    </source>
</evidence>
<feature type="signal peptide" evidence="1">
    <location>
        <begin position="1"/>
        <end position="20"/>
    </location>
</feature>
<evidence type="ECO:0000313" key="3">
    <source>
        <dbReference type="Proteomes" id="UP000521017"/>
    </source>
</evidence>
<gene>
    <name evidence="2" type="ORF">HDF25_001053</name>
</gene>
<proteinExistence type="predicted"/>
<sequence>MKRLFIAALSLFLFSGQLIAQSKQSGVILFESTFNPVAMAAANGIKLSNEAIARMPKSSVTSFELMFNPTYASYMQVEETAKSSANPADRHHGGMRYGGLAVFGGGINREFYYSFDDQKLIQAFDLSDTTFLMEEKLGVLPAAGMGSLQTPPVIEYIQSDETKKILGFTCSKVIVKTSVKRKIQGEEKEFTDIAMLWYTDELGFDFSPNPALWKRGAVLAIEGKGTDIEAKSIVYKEISDQSLDLPAKGILITQDQFRAKMNLRRRQARLYRSGSWNEVKTMSIN</sequence>
<dbReference type="EMBL" id="JACHCC010000002">
    <property type="protein sequence ID" value="MBB6498916.1"/>
    <property type="molecule type" value="Genomic_DNA"/>
</dbReference>
<feature type="chain" id="PRO_5030658466" evidence="1">
    <location>
        <begin position="21"/>
        <end position="285"/>
    </location>
</feature>
<comment type="caution">
    <text evidence="2">The sequence shown here is derived from an EMBL/GenBank/DDBJ whole genome shotgun (WGS) entry which is preliminary data.</text>
</comment>
<keyword evidence="1" id="KW-0732">Signal</keyword>
<reference evidence="2 3" key="1">
    <citation type="submission" date="2020-08" db="EMBL/GenBank/DDBJ databases">
        <title>Genomic Encyclopedia of Type Strains, Phase IV (KMG-V): Genome sequencing to study the core and pangenomes of soil and plant-associated prokaryotes.</title>
        <authorList>
            <person name="Whitman W."/>
        </authorList>
    </citation>
    <scope>NUCLEOTIDE SEQUENCE [LARGE SCALE GENOMIC DNA]</scope>
    <source>
        <strain evidence="2 3">M2T3</strain>
    </source>
</reference>
<name>A0A7X0MHJ5_9SPHI</name>